<keyword evidence="3" id="KW-0732">Signal</keyword>
<dbReference type="Gene3D" id="1.10.390.10">
    <property type="entry name" value="Neutral Protease Domain 2"/>
    <property type="match status" value="1"/>
</dbReference>
<dbReference type="InterPro" id="IPR027268">
    <property type="entry name" value="Peptidase_M4/M1_CTD_sf"/>
</dbReference>
<evidence type="ECO:0000256" key="3">
    <source>
        <dbReference type="SAM" id="SignalP"/>
    </source>
</evidence>
<dbReference type="InterPro" id="IPR014782">
    <property type="entry name" value="Peptidase_M1_dom"/>
</dbReference>
<dbReference type="InterPro" id="IPR034015">
    <property type="entry name" value="M1_LTA4H"/>
</dbReference>
<organism evidence="5 6">
    <name type="scientific">Niastella vici</name>
    <dbReference type="NCBI Taxonomy" id="1703345"/>
    <lineage>
        <taxon>Bacteria</taxon>
        <taxon>Pseudomonadati</taxon>
        <taxon>Bacteroidota</taxon>
        <taxon>Chitinophagia</taxon>
        <taxon>Chitinophagales</taxon>
        <taxon>Chitinophagaceae</taxon>
        <taxon>Niastella</taxon>
    </lineage>
</organism>
<evidence type="ECO:0000313" key="6">
    <source>
        <dbReference type="Proteomes" id="UP000192796"/>
    </source>
</evidence>
<reference evidence="5 6" key="1">
    <citation type="submission" date="2016-03" db="EMBL/GenBank/DDBJ databases">
        <title>Niastella vici sp. nov., isolated from farmland soil.</title>
        <authorList>
            <person name="Chen L."/>
            <person name="Wang D."/>
            <person name="Yang S."/>
            <person name="Wang G."/>
        </authorList>
    </citation>
    <scope>NUCLEOTIDE SEQUENCE [LARGE SCALE GENOMIC DNA]</scope>
    <source>
        <strain evidence="5 6">DJ57</strain>
    </source>
</reference>
<dbReference type="Pfam" id="PF01433">
    <property type="entry name" value="Peptidase_M1"/>
    <property type="match status" value="1"/>
</dbReference>
<feature type="signal peptide" evidence="3">
    <location>
        <begin position="1"/>
        <end position="19"/>
    </location>
</feature>
<keyword evidence="2" id="KW-0479">Metal-binding</keyword>
<feature type="active site" description="Proton acceptor" evidence="1">
    <location>
        <position position="404"/>
    </location>
</feature>
<feature type="domain" description="Peptidase M1 membrane alanine aminopeptidase" evidence="4">
    <location>
        <begin position="392"/>
        <end position="550"/>
    </location>
</feature>
<feature type="binding site" evidence="2">
    <location>
        <position position="426"/>
    </location>
    <ligand>
        <name>Zn(2+)</name>
        <dbReference type="ChEBI" id="CHEBI:29105"/>
        <note>catalytic</note>
    </ligand>
</feature>
<comment type="cofactor">
    <cofactor evidence="2">
        <name>Zn(2+)</name>
        <dbReference type="ChEBI" id="CHEBI:29105"/>
    </cofactor>
    <text evidence="2">Binds 1 zinc ion per subunit.</text>
</comment>
<proteinExistence type="predicted"/>
<evidence type="ECO:0000256" key="2">
    <source>
        <dbReference type="PIRSR" id="PIRSR634015-3"/>
    </source>
</evidence>
<feature type="active site" description="Proton donor" evidence="1">
    <location>
        <position position="492"/>
    </location>
</feature>
<dbReference type="GO" id="GO:0008270">
    <property type="term" value="F:zinc ion binding"/>
    <property type="evidence" value="ECO:0007669"/>
    <property type="project" value="InterPro"/>
</dbReference>
<dbReference type="OrthoDB" id="9814383at2"/>
<dbReference type="STRING" id="1703345.A3860_16915"/>
<feature type="binding site" evidence="2">
    <location>
        <position position="403"/>
    </location>
    <ligand>
        <name>Zn(2+)</name>
        <dbReference type="ChEBI" id="CHEBI:29105"/>
        <note>catalytic</note>
    </ligand>
</feature>
<keyword evidence="2" id="KW-0862">Zinc</keyword>
<feature type="chain" id="PRO_5010718897" description="Peptidase M1 membrane alanine aminopeptidase domain-containing protein" evidence="3">
    <location>
        <begin position="20"/>
        <end position="970"/>
    </location>
</feature>
<dbReference type="GO" id="GO:0008237">
    <property type="term" value="F:metallopeptidase activity"/>
    <property type="evidence" value="ECO:0007669"/>
    <property type="project" value="InterPro"/>
</dbReference>
<dbReference type="RefSeq" id="WP_081146117.1">
    <property type="nucleotide sequence ID" value="NZ_LVYD01000024.1"/>
</dbReference>
<dbReference type="PANTHER" id="PTHR45726:SF3">
    <property type="entry name" value="LEUKOTRIENE A-4 HYDROLASE"/>
    <property type="match status" value="1"/>
</dbReference>
<dbReference type="CDD" id="cd09604">
    <property type="entry name" value="M1_APN_like"/>
    <property type="match status" value="1"/>
</dbReference>
<comment type="caution">
    <text evidence="5">The sequence shown here is derived from an EMBL/GenBank/DDBJ whole genome shotgun (WGS) entry which is preliminary data.</text>
</comment>
<dbReference type="Proteomes" id="UP000192796">
    <property type="component" value="Unassembled WGS sequence"/>
</dbReference>
<dbReference type="SUPFAM" id="SSF55486">
    <property type="entry name" value="Metalloproteases ('zincins'), catalytic domain"/>
    <property type="match status" value="1"/>
</dbReference>
<evidence type="ECO:0000256" key="1">
    <source>
        <dbReference type="PIRSR" id="PIRSR634015-1"/>
    </source>
</evidence>
<dbReference type="AlphaFoldDB" id="A0A1V9G4C4"/>
<accession>A0A1V9G4C4</accession>
<dbReference type="EMBL" id="LVYD01000024">
    <property type="protein sequence ID" value="OQP65348.1"/>
    <property type="molecule type" value="Genomic_DNA"/>
</dbReference>
<gene>
    <name evidence="5" type="ORF">A3860_16915</name>
</gene>
<evidence type="ECO:0000259" key="4">
    <source>
        <dbReference type="Pfam" id="PF01433"/>
    </source>
</evidence>
<keyword evidence="6" id="KW-1185">Reference proteome</keyword>
<dbReference type="PANTHER" id="PTHR45726">
    <property type="entry name" value="LEUKOTRIENE A-4 HYDROLASE"/>
    <property type="match status" value="1"/>
</dbReference>
<sequence length="970" mass="112065">MKKIYLLLFISVIRMQAIAQNPYWQQEVHYTIDVSLNDTEHTLEGFLKLRYINHSPDTLRFIWFHLWPNAFKNDKTAFTEQTLQNGRTDFYFSTREKRGYINRLDFRTGNTTLKTEDHPEYIDIIKVNLAAPLLPGEETELTTPFHIQLPANFSRGGHTGHSYQVTQWYPKPAVYDRSGWHEMPYLDQGEFYSEFGSFDVSITVPDQYVVAATGELQNEQEKQWLRGKAEMAPMQIAVMKKKLDAKKRSAFAKAPANKAKKPVAHKPVSKNHKPTAYAKAPAAKVRPVQTFKTLQYKQNNIHDFAWFADSSFIVKQDTIQLSSGRVVQAMSFYRSPKSEAWAKSIQYLKDAVHFRSNLIGEYPYNVVSAVEAKIGFEGGMEYPTITSISPGMNEKELDMTIEHEVGHNWFYGILGSNERDHPWMDEGVNTYYDNRYKAMKYPGPDYPKYVQKRLPAAIEELPIDALATIKKDQPIATPSADFTFVNYMVMTYLKTGVLLKHLENKVGVQRFDSCMQAYYQQWQFKHPYPQDFEKSFSVGDGKAIHSFFDSLQQKGGVNTMARHKKFKPAFLFNFRNYDSINYLNWMPAIGYSAYDHFMFGLALHNYTFPAHKLQFFVAPMYATVSKQVNGIGRIGYTWRPNNTFEKIDLSVGGSHFSTLDGTDSNANKIFAGFYKLSPALKVTFNNKDPRSNLEKWLEFRTYLIWEKDFRYVLKSSDAAYYPTEGKTTRRYLNQLSFNIADYRALYPYDVRLQVQQGEGFYRASATGNYYFNYSSYGGLQMRVFAAKFGYIGGKTLAKQIQTEVYQPKLTAVRGNEDYTYSNYFLGRNEQTGLFSQQIMIRDGGLKIRTDLFQGLQGRSDNWIASMNLNSTLPRNLLPFPLPIKIFFDAGTYAEAWKKNAETSRFLYVAGLQVTLFKDLIQVYAPVLYSKEFRDNLKTVPEEDKFFKKISFSIDVQRFNIHKATGNKIPF</sequence>
<protein>
    <recommendedName>
        <fullName evidence="4">Peptidase M1 membrane alanine aminopeptidase domain-containing protein</fullName>
    </recommendedName>
</protein>
<feature type="binding site" evidence="2">
    <location>
        <position position="407"/>
    </location>
    <ligand>
        <name>Zn(2+)</name>
        <dbReference type="ChEBI" id="CHEBI:29105"/>
        <note>catalytic</note>
    </ligand>
</feature>
<name>A0A1V9G4C4_9BACT</name>
<evidence type="ECO:0000313" key="5">
    <source>
        <dbReference type="EMBL" id="OQP65348.1"/>
    </source>
</evidence>